<dbReference type="OrthoDB" id="10031169at2759"/>
<evidence type="ECO:0000256" key="4">
    <source>
        <dbReference type="ARBA" id="ARBA00022723"/>
    </source>
</evidence>
<organism evidence="15 17">
    <name type="scientific">Smittium culicis</name>
    <dbReference type="NCBI Taxonomy" id="133412"/>
    <lineage>
        <taxon>Eukaryota</taxon>
        <taxon>Fungi</taxon>
        <taxon>Fungi incertae sedis</taxon>
        <taxon>Zoopagomycota</taxon>
        <taxon>Kickxellomycotina</taxon>
        <taxon>Harpellomycetes</taxon>
        <taxon>Harpellales</taxon>
        <taxon>Legeriomycetaceae</taxon>
        <taxon>Smittium</taxon>
    </lineage>
</organism>
<protein>
    <recommendedName>
        <fullName evidence="11">Aminopeptidase</fullName>
        <ecNumber evidence="11">3.4.11.-</ecNumber>
    </recommendedName>
</protein>
<evidence type="ECO:0000256" key="2">
    <source>
        <dbReference type="ARBA" id="ARBA00022438"/>
    </source>
</evidence>
<evidence type="ECO:0000256" key="5">
    <source>
        <dbReference type="ARBA" id="ARBA00022801"/>
    </source>
</evidence>
<dbReference type="PRINTS" id="PR00756">
    <property type="entry name" value="ALADIPTASE"/>
</dbReference>
<dbReference type="SUPFAM" id="SSF55486">
    <property type="entry name" value="Metalloproteases ('zincins'), catalytic domain"/>
    <property type="match status" value="1"/>
</dbReference>
<reference evidence="15 17" key="1">
    <citation type="submission" date="2017-01" db="EMBL/GenBank/DDBJ databases">
        <authorList>
            <person name="Mah S.A."/>
            <person name="Swanson W.J."/>
            <person name="Moy G.W."/>
            <person name="Vacquier V.D."/>
        </authorList>
    </citation>
    <scope>NUCLEOTIDE SEQUENCE [LARGE SCALE GENOMIC DNA]</scope>
    <source>
        <strain evidence="15 17">GSMNP</strain>
    </source>
</reference>
<feature type="binding site" evidence="9">
    <location>
        <position position="339"/>
    </location>
    <ligand>
        <name>Zn(2+)</name>
        <dbReference type="ChEBI" id="CHEBI:29105"/>
        <note>catalytic</note>
    </ligand>
</feature>
<proteinExistence type="inferred from homology"/>
<dbReference type="GO" id="GO:0043171">
    <property type="term" value="P:peptide catabolic process"/>
    <property type="evidence" value="ECO:0007669"/>
    <property type="project" value="TreeGrafter"/>
</dbReference>
<keyword evidence="5 11" id="KW-0378">Hydrolase</keyword>
<dbReference type="Gene3D" id="2.60.40.1910">
    <property type="match status" value="1"/>
</dbReference>
<keyword evidence="3 11" id="KW-0645">Protease</keyword>
<feature type="binding site" evidence="9">
    <location>
        <position position="320"/>
    </location>
    <ligand>
        <name>Zn(2+)</name>
        <dbReference type="ChEBI" id="CHEBI:29105"/>
        <note>catalytic</note>
    </ligand>
</feature>
<dbReference type="InterPro" id="IPR001930">
    <property type="entry name" value="Peptidase_M1"/>
</dbReference>
<dbReference type="InterPro" id="IPR024571">
    <property type="entry name" value="ERAP1-like_C_dom"/>
</dbReference>
<feature type="active site" description="Proton acceptor" evidence="8">
    <location>
        <position position="317"/>
    </location>
</feature>
<keyword evidence="17" id="KW-1185">Reference proteome</keyword>
<evidence type="ECO:0000256" key="10">
    <source>
        <dbReference type="PIRSR" id="PIRSR634016-4"/>
    </source>
</evidence>
<dbReference type="GO" id="GO:0008270">
    <property type="term" value="F:zinc ion binding"/>
    <property type="evidence" value="ECO:0007669"/>
    <property type="project" value="UniProtKB-UniRule"/>
</dbReference>
<dbReference type="InterPro" id="IPR042097">
    <property type="entry name" value="Aminopeptidase_N-like_N_sf"/>
</dbReference>
<keyword evidence="6 9" id="KW-0862">Zinc</keyword>
<feature type="site" description="Transition state stabilizer" evidence="10">
    <location>
        <position position="402"/>
    </location>
</feature>
<name>A0A1R1X835_9FUNG</name>
<dbReference type="Gene3D" id="1.25.50.20">
    <property type="match status" value="1"/>
</dbReference>
<evidence type="ECO:0000256" key="1">
    <source>
        <dbReference type="ARBA" id="ARBA00010136"/>
    </source>
</evidence>
<comment type="caution">
    <text evidence="15">The sequence shown here is derived from an EMBL/GenBank/DDBJ whole genome shotgun (WGS) entry which is preliminary data.</text>
</comment>
<dbReference type="GO" id="GO:0042277">
    <property type="term" value="F:peptide binding"/>
    <property type="evidence" value="ECO:0007669"/>
    <property type="project" value="TreeGrafter"/>
</dbReference>
<dbReference type="Pfam" id="PF11838">
    <property type="entry name" value="ERAP1_C"/>
    <property type="match status" value="1"/>
</dbReference>
<dbReference type="InterPro" id="IPR050344">
    <property type="entry name" value="Peptidase_M1_aminopeptidases"/>
</dbReference>
<evidence type="ECO:0000313" key="15">
    <source>
        <dbReference type="EMBL" id="OMJ10775.1"/>
    </source>
</evidence>
<feature type="domain" description="Peptidase M1 membrane alanine aminopeptidase" evidence="12">
    <location>
        <begin position="244"/>
        <end position="461"/>
    </location>
</feature>
<dbReference type="EMBL" id="LSSN01000129">
    <property type="protein sequence ID" value="OMJ25690.1"/>
    <property type="molecule type" value="Genomic_DNA"/>
</dbReference>
<dbReference type="FunFam" id="1.10.390.10:FF:000001">
    <property type="entry name" value="Aminopeptidase"/>
    <property type="match status" value="1"/>
</dbReference>
<comment type="similarity">
    <text evidence="1 11">Belongs to the peptidase M1 family.</text>
</comment>
<feature type="domain" description="Aminopeptidase N-like N-terminal" evidence="14">
    <location>
        <begin position="17"/>
        <end position="204"/>
    </location>
</feature>
<keyword evidence="7 11" id="KW-0482">Metalloprotease</keyword>
<dbReference type="EC" id="3.4.11.-" evidence="11"/>
<dbReference type="STRING" id="133412.A0A1R1X835"/>
<keyword evidence="2 11" id="KW-0031">Aminopeptidase</keyword>
<dbReference type="InterPro" id="IPR045357">
    <property type="entry name" value="Aminopeptidase_N-like_N"/>
</dbReference>
<dbReference type="Proteomes" id="UP000187283">
    <property type="component" value="Unassembled WGS sequence"/>
</dbReference>
<dbReference type="FunFam" id="2.60.40.1730:FF:000002">
    <property type="entry name" value="Aminopeptidase"/>
    <property type="match status" value="1"/>
</dbReference>
<evidence type="ECO:0000313" key="17">
    <source>
        <dbReference type="Proteomes" id="UP000187283"/>
    </source>
</evidence>
<dbReference type="Gene3D" id="1.10.390.10">
    <property type="entry name" value="Neutral Protease Domain 2"/>
    <property type="match status" value="1"/>
</dbReference>
<dbReference type="Gene3D" id="2.60.40.1730">
    <property type="entry name" value="tricorn interacting facor f3 domain"/>
    <property type="match status" value="1"/>
</dbReference>
<dbReference type="CDD" id="cd09601">
    <property type="entry name" value="M1_APN-Q_like"/>
    <property type="match status" value="1"/>
</dbReference>
<comment type="cofactor">
    <cofactor evidence="9 11">
        <name>Zn(2+)</name>
        <dbReference type="ChEBI" id="CHEBI:29105"/>
    </cofactor>
    <text evidence="9 11">Binds 1 zinc ion per subunit.</text>
</comment>
<dbReference type="InterPro" id="IPR027268">
    <property type="entry name" value="Peptidase_M4/M1_CTD_sf"/>
</dbReference>
<dbReference type="GO" id="GO:0016020">
    <property type="term" value="C:membrane"/>
    <property type="evidence" value="ECO:0007669"/>
    <property type="project" value="TreeGrafter"/>
</dbReference>
<gene>
    <name evidence="15" type="ORF">AYI70_g10123</name>
    <name evidence="16" type="ORF">AYI70_g723</name>
</gene>
<evidence type="ECO:0000256" key="6">
    <source>
        <dbReference type="ARBA" id="ARBA00022833"/>
    </source>
</evidence>
<evidence type="ECO:0000259" key="13">
    <source>
        <dbReference type="Pfam" id="PF11838"/>
    </source>
</evidence>
<dbReference type="InterPro" id="IPR034016">
    <property type="entry name" value="M1_APN-typ"/>
</dbReference>
<dbReference type="InterPro" id="IPR014782">
    <property type="entry name" value="Peptidase_M1_dom"/>
</dbReference>
<dbReference type="EMBL" id="LSSN01004851">
    <property type="protein sequence ID" value="OMJ10775.1"/>
    <property type="molecule type" value="Genomic_DNA"/>
</dbReference>
<dbReference type="Pfam" id="PF17900">
    <property type="entry name" value="Peptidase_M1_N"/>
    <property type="match status" value="1"/>
</dbReference>
<dbReference type="Pfam" id="PF01433">
    <property type="entry name" value="Peptidase_M1"/>
    <property type="match status" value="1"/>
</dbReference>
<evidence type="ECO:0000256" key="7">
    <source>
        <dbReference type="ARBA" id="ARBA00023049"/>
    </source>
</evidence>
<dbReference type="PANTHER" id="PTHR11533:SF174">
    <property type="entry name" value="PUROMYCIN-SENSITIVE AMINOPEPTIDASE-RELATED"/>
    <property type="match status" value="1"/>
</dbReference>
<keyword evidence="4 9" id="KW-0479">Metal-binding</keyword>
<dbReference type="SUPFAM" id="SSF63737">
    <property type="entry name" value="Leukotriene A4 hydrolase N-terminal domain"/>
    <property type="match status" value="1"/>
</dbReference>
<dbReference type="PANTHER" id="PTHR11533">
    <property type="entry name" value="PROTEASE M1 ZINC METALLOPROTEASE"/>
    <property type="match status" value="1"/>
</dbReference>
<feature type="domain" description="ERAP1-like C-terminal" evidence="13">
    <location>
        <begin position="543"/>
        <end position="862"/>
    </location>
</feature>
<dbReference type="GO" id="GO:0005737">
    <property type="term" value="C:cytoplasm"/>
    <property type="evidence" value="ECO:0007669"/>
    <property type="project" value="TreeGrafter"/>
</dbReference>
<evidence type="ECO:0000256" key="11">
    <source>
        <dbReference type="RuleBase" id="RU364040"/>
    </source>
</evidence>
<evidence type="ECO:0000256" key="9">
    <source>
        <dbReference type="PIRSR" id="PIRSR634016-3"/>
    </source>
</evidence>
<dbReference type="GO" id="GO:0006508">
    <property type="term" value="P:proteolysis"/>
    <property type="evidence" value="ECO:0007669"/>
    <property type="project" value="UniProtKB-KW"/>
</dbReference>
<evidence type="ECO:0000313" key="16">
    <source>
        <dbReference type="EMBL" id="OMJ25690.1"/>
    </source>
</evidence>
<feature type="binding site" evidence="9">
    <location>
        <position position="316"/>
    </location>
    <ligand>
        <name>Zn(2+)</name>
        <dbReference type="ChEBI" id="CHEBI:29105"/>
        <note>catalytic</note>
    </ligand>
</feature>
<evidence type="ECO:0000259" key="14">
    <source>
        <dbReference type="Pfam" id="PF17900"/>
    </source>
</evidence>
<dbReference type="AlphaFoldDB" id="A0A1R1X835"/>
<dbReference type="GO" id="GO:0070006">
    <property type="term" value="F:metalloaminopeptidase activity"/>
    <property type="evidence" value="ECO:0007669"/>
    <property type="project" value="TreeGrafter"/>
</dbReference>
<accession>A0A1R1X835</accession>
<evidence type="ECO:0000259" key="12">
    <source>
        <dbReference type="Pfam" id="PF01433"/>
    </source>
</evidence>
<evidence type="ECO:0000256" key="8">
    <source>
        <dbReference type="PIRSR" id="PIRSR634016-1"/>
    </source>
</evidence>
<sequence>MNSKNNEDRVLLPGNVKPSHYDLNLTPDLEKLTFSGSVSIALDVKLDTTQLVLHSNELTISSVSLNVDGKSSQIPVNSLSFDKKDETVTVPLSHPIKSGQTASLYMEFSGELNDLMAGFYRSRYTDSNGKEKYMATTQFEPTDARRAFPCWDEPALKATFSVTLNSKPGLTALSNMDVKEQSTDPKTGLVASKFEITPIMSTYLLAFIVGELEYIEDYTSGEYNGKPIRCRVYTPPGQKERGRFALGVATKALEFFAQSFGIAYPLPKLDQVAIPDFEAGAMENWGLVTYRTVALLVDEATSGSRAKQQVAATVSHELAHQWFGNLVTMEWWSELWLNEGFATWVGNLAVDHIFPEWHSWTQFLVDDYSRALTLDSMRSSHPIQVPVHHSSEISQIFDIISYSKGASTIRMLSSFLGLENFLKGIKIYLQRHKYSNASTNDLWAALSEASGRDVGKFMNLWTQTVGYPLLTVTDSDDSKSINIVQNRFLSSGNATADEDKSIWWVPLLLGTSADPKSFTNDVLSDRSVSITLPSDYTPSENSWYKLNTGSVSIARVKYSSNAIKQLSKGIVRGEISVDDRIGLISDSFALAFSGQSKTSDFLTLLQSYKSETSLVSWQEISSRFDSLLGAWSEEPESVVEKLRKVQIDLLMPLMNSMGWDPKPDEDSLASRLRSLAIRSLGFSGEPSVIKEAKARFNRFLVDGDTSALQTDIRAPVFAIGVLYGGEAEYNVVKEYYLNSALPMDQRLIALNALGSTRDPKLVQKTLDFVLSDKVRNQDIYNGLVFLSLHRESRQLLWNWYKSNYAILAERYRASMASLGILVKICAGEFTTYEMAKEVQDFLKTKDSSKFERALDQTLEKIRGKADWVARDRDDVNKWLSS</sequence>
<evidence type="ECO:0000256" key="3">
    <source>
        <dbReference type="ARBA" id="ARBA00022670"/>
    </source>
</evidence>
<dbReference type="FunFam" id="1.25.50.20:FF:000002">
    <property type="entry name" value="Aminopeptidase"/>
    <property type="match status" value="1"/>
</dbReference>
<dbReference type="GO" id="GO:0005615">
    <property type="term" value="C:extracellular space"/>
    <property type="evidence" value="ECO:0007669"/>
    <property type="project" value="TreeGrafter"/>
</dbReference>